<dbReference type="SUPFAM" id="SSF53383">
    <property type="entry name" value="PLP-dependent transferases"/>
    <property type="match status" value="1"/>
</dbReference>
<keyword evidence="2 7" id="KW-0032">Aminotransferase</keyword>
<comment type="caution">
    <text evidence="11">The sequence shown here is derived from an EMBL/GenBank/DDBJ whole genome shotgun (WGS) entry which is preliminary data.</text>
</comment>
<dbReference type="InterPro" id="IPR000192">
    <property type="entry name" value="Aminotrans_V_dom"/>
</dbReference>
<keyword evidence="4 7" id="KW-0663">Pyridoxal phosphate</keyword>
<dbReference type="AlphaFoldDB" id="A0A840ABX6"/>
<feature type="domain" description="Aminotransferase class V" evidence="10">
    <location>
        <begin position="53"/>
        <end position="325"/>
    </location>
</feature>
<evidence type="ECO:0000256" key="1">
    <source>
        <dbReference type="ARBA" id="ARBA00001933"/>
    </source>
</evidence>
<dbReference type="PIRSF" id="PIRSF000524">
    <property type="entry name" value="SPT"/>
    <property type="match status" value="1"/>
</dbReference>
<dbReference type="Pfam" id="PF00266">
    <property type="entry name" value="Aminotran_5"/>
    <property type="match status" value="1"/>
</dbReference>
<organism evidence="11 12">
    <name type="scientific">Roseococcus suduntuyensis</name>
    <dbReference type="NCBI Taxonomy" id="455361"/>
    <lineage>
        <taxon>Bacteria</taxon>
        <taxon>Pseudomonadati</taxon>
        <taxon>Pseudomonadota</taxon>
        <taxon>Alphaproteobacteria</taxon>
        <taxon>Acetobacterales</taxon>
        <taxon>Roseomonadaceae</taxon>
        <taxon>Roseococcus</taxon>
    </lineage>
</organism>
<dbReference type="PANTHER" id="PTHR42778:SF1">
    <property type="entry name" value="2-AMINOETHYLPHOSPHONATE--PYRUVATE TRANSAMINASE"/>
    <property type="match status" value="1"/>
</dbReference>
<dbReference type="Proteomes" id="UP000553193">
    <property type="component" value="Unassembled WGS sequence"/>
</dbReference>
<dbReference type="RefSeq" id="WP_184384506.1">
    <property type="nucleotide sequence ID" value="NZ_JACIDJ010000004.1"/>
</dbReference>
<name>A0A840ABX6_9PROT</name>
<dbReference type="InterPro" id="IPR015422">
    <property type="entry name" value="PyrdxlP-dep_Trfase_small"/>
</dbReference>
<protein>
    <recommendedName>
        <fullName evidence="7">2-aminoethylphosphonate--pyruvate transaminase</fullName>
        <ecNumber evidence="7">2.6.1.37</ecNumber>
    </recommendedName>
    <alternativeName>
        <fullName evidence="7">2-aminoethylphosphonate aminotransferase</fullName>
    </alternativeName>
    <alternativeName>
        <fullName evidence="7">AEP transaminase</fullName>
        <shortName evidence="7">AEPT</shortName>
    </alternativeName>
</protein>
<keyword evidence="3 7" id="KW-0808">Transferase</keyword>
<evidence type="ECO:0000256" key="2">
    <source>
        <dbReference type="ARBA" id="ARBA00022576"/>
    </source>
</evidence>
<comment type="catalytic activity">
    <reaction evidence="6 7">
        <text>(2-aminoethyl)phosphonate + pyruvate = phosphonoacetaldehyde + L-alanine</text>
        <dbReference type="Rhea" id="RHEA:17021"/>
        <dbReference type="ChEBI" id="CHEBI:15361"/>
        <dbReference type="ChEBI" id="CHEBI:57418"/>
        <dbReference type="ChEBI" id="CHEBI:57972"/>
        <dbReference type="ChEBI" id="CHEBI:58383"/>
        <dbReference type="EC" id="2.6.1.37"/>
    </reaction>
</comment>
<comment type="similarity">
    <text evidence="7">Belongs to the class-V pyridoxal-phosphate-dependent aminotransferase family. PhnW subfamily.</text>
</comment>
<keyword evidence="5 7" id="KW-0670">Pyruvate</keyword>
<dbReference type="InterPro" id="IPR012703">
    <property type="entry name" value="NH2EtPonate_pyrv_transaminase"/>
</dbReference>
<gene>
    <name evidence="7" type="primary">phnW</name>
    <name evidence="11" type="ORF">GGQ83_002517</name>
</gene>
<dbReference type="GO" id="GO:0019700">
    <property type="term" value="P:organic phosphonate catabolic process"/>
    <property type="evidence" value="ECO:0007669"/>
    <property type="project" value="InterPro"/>
</dbReference>
<evidence type="ECO:0000256" key="9">
    <source>
        <dbReference type="PIRSR" id="PIRSR000524-50"/>
    </source>
</evidence>
<dbReference type="EC" id="2.6.1.37" evidence="7"/>
<evidence type="ECO:0000256" key="6">
    <source>
        <dbReference type="ARBA" id="ARBA00049460"/>
    </source>
</evidence>
<evidence type="ECO:0000313" key="12">
    <source>
        <dbReference type="Proteomes" id="UP000553193"/>
    </source>
</evidence>
<evidence type="ECO:0000256" key="3">
    <source>
        <dbReference type="ARBA" id="ARBA00022679"/>
    </source>
</evidence>
<dbReference type="NCBIfam" id="NF010006">
    <property type="entry name" value="PRK13479.1"/>
    <property type="match status" value="1"/>
</dbReference>
<dbReference type="PANTHER" id="PTHR42778">
    <property type="entry name" value="2-AMINOETHYLPHOSPHONATE--PYRUVATE TRANSAMINASE"/>
    <property type="match status" value="1"/>
</dbReference>
<comment type="cofactor">
    <cofactor evidence="1 7 9">
        <name>pyridoxal 5'-phosphate</name>
        <dbReference type="ChEBI" id="CHEBI:597326"/>
    </cofactor>
</comment>
<sequence length="368" mass="38759">MLLLTPGPVQTHPSVRAAMDEDIAPWDAEFRPFYTSLRERLRDIAGGVEGVHATLPLQGSGHMILEAAIRTYVAPGATILVPMNGEYAVRIARLAREAGRVVVELPAEDTHAITPGAVAAALDAHPEATHLAMVQSETGSGIVNDPAVIGAVVRAAGRRMIVDAVSAFGALPMDLAAQPEMDAVVFTSNKCLESVPGFAFAVARMDRTEECAGQAGSWSLDLSDVLAQARRSGWGSLRFTGPVQTLRALEVALDRLDAEGGPAQRLTRYRANAARLYAGLCALGLRPYLNQAEQGPVVVTFHQPDGMDFHGFVGALKARGVNISAYYTTEAPTFRVGAIGDVGLAEMDRAVAAIAETLAAMGKLPAAA</sequence>
<dbReference type="InterPro" id="IPR024169">
    <property type="entry name" value="SP_NH2Trfase/AEP_transaminase"/>
</dbReference>
<dbReference type="Gene3D" id="3.90.1150.10">
    <property type="entry name" value="Aspartate Aminotransferase, domain 1"/>
    <property type="match status" value="1"/>
</dbReference>
<dbReference type="HAMAP" id="MF_01376">
    <property type="entry name" value="PhnW_aminotrans_5"/>
    <property type="match status" value="1"/>
</dbReference>
<feature type="modified residue" description="N6-(pyridoxal phosphate)lysine" evidence="7 9">
    <location>
        <position position="190"/>
    </location>
</feature>
<evidence type="ECO:0000259" key="10">
    <source>
        <dbReference type="Pfam" id="PF00266"/>
    </source>
</evidence>
<accession>A0A840ABX6</accession>
<comment type="function">
    <text evidence="7">Involved in phosphonate degradation.</text>
</comment>
<reference evidence="11 12" key="1">
    <citation type="submission" date="2020-08" db="EMBL/GenBank/DDBJ databases">
        <title>Genomic Encyclopedia of Type Strains, Phase IV (KMG-IV): sequencing the most valuable type-strain genomes for metagenomic binning, comparative biology and taxonomic classification.</title>
        <authorList>
            <person name="Goeker M."/>
        </authorList>
    </citation>
    <scope>NUCLEOTIDE SEQUENCE [LARGE SCALE GENOMIC DNA]</scope>
    <source>
        <strain evidence="11 12">DSM 19979</strain>
    </source>
</reference>
<evidence type="ECO:0000256" key="4">
    <source>
        <dbReference type="ARBA" id="ARBA00022898"/>
    </source>
</evidence>
<dbReference type="InterPro" id="IPR015424">
    <property type="entry name" value="PyrdxlP-dep_Trfase"/>
</dbReference>
<proteinExistence type="inferred from homology"/>
<comment type="subunit">
    <text evidence="7">Homodimer.</text>
</comment>
<dbReference type="EMBL" id="JACIDJ010000004">
    <property type="protein sequence ID" value="MBB3899069.1"/>
    <property type="molecule type" value="Genomic_DNA"/>
</dbReference>
<feature type="binding site" evidence="8">
    <location>
        <position position="335"/>
    </location>
    <ligand>
        <name>substrate</name>
    </ligand>
</feature>
<dbReference type="Gene3D" id="3.40.640.10">
    <property type="entry name" value="Type I PLP-dependent aspartate aminotransferase-like (Major domain)"/>
    <property type="match status" value="1"/>
</dbReference>
<evidence type="ECO:0000313" key="11">
    <source>
        <dbReference type="EMBL" id="MBB3899069.1"/>
    </source>
</evidence>
<dbReference type="InterPro" id="IPR015421">
    <property type="entry name" value="PyrdxlP-dep_Trfase_major"/>
</dbReference>
<evidence type="ECO:0000256" key="7">
    <source>
        <dbReference type="HAMAP-Rule" id="MF_01376"/>
    </source>
</evidence>
<evidence type="ECO:0000256" key="8">
    <source>
        <dbReference type="PIRSR" id="PIRSR000524-1"/>
    </source>
</evidence>
<keyword evidence="12" id="KW-1185">Reference proteome</keyword>
<dbReference type="GO" id="GO:0047304">
    <property type="term" value="F:2-aminoethylphosphonate-pyruvate transaminase activity"/>
    <property type="evidence" value="ECO:0007669"/>
    <property type="project" value="UniProtKB-UniRule"/>
</dbReference>
<evidence type="ECO:0000256" key="5">
    <source>
        <dbReference type="ARBA" id="ARBA00023317"/>
    </source>
</evidence>